<dbReference type="HOGENOM" id="CLU_3071472_0_0_1"/>
<reference evidence="1" key="2">
    <citation type="submission" date="2015-03" db="UniProtKB">
        <authorList>
            <consortium name="EnsemblPlants"/>
        </authorList>
    </citation>
    <scope>IDENTIFICATION</scope>
</reference>
<accession>A0A0D3A836</accession>
<dbReference type="Proteomes" id="UP000032141">
    <property type="component" value="Chromosome C1"/>
</dbReference>
<proteinExistence type="predicted"/>
<evidence type="ECO:0000313" key="1">
    <source>
        <dbReference type="EnsemblPlants" id="Bo1g057330.1"/>
    </source>
</evidence>
<dbReference type="EnsemblPlants" id="Bo1g057330.1">
    <property type="protein sequence ID" value="Bo1g057330.1"/>
    <property type="gene ID" value="Bo1g057330"/>
</dbReference>
<organism evidence="1 2">
    <name type="scientific">Brassica oleracea var. oleracea</name>
    <dbReference type="NCBI Taxonomy" id="109376"/>
    <lineage>
        <taxon>Eukaryota</taxon>
        <taxon>Viridiplantae</taxon>
        <taxon>Streptophyta</taxon>
        <taxon>Embryophyta</taxon>
        <taxon>Tracheophyta</taxon>
        <taxon>Spermatophyta</taxon>
        <taxon>Magnoliopsida</taxon>
        <taxon>eudicotyledons</taxon>
        <taxon>Gunneridae</taxon>
        <taxon>Pentapetalae</taxon>
        <taxon>rosids</taxon>
        <taxon>malvids</taxon>
        <taxon>Brassicales</taxon>
        <taxon>Brassicaceae</taxon>
        <taxon>Brassiceae</taxon>
        <taxon>Brassica</taxon>
    </lineage>
</organism>
<dbReference type="Gramene" id="Bo1g057330.1">
    <property type="protein sequence ID" value="Bo1g057330.1"/>
    <property type="gene ID" value="Bo1g057330"/>
</dbReference>
<dbReference type="AlphaFoldDB" id="A0A0D3A836"/>
<evidence type="ECO:0000313" key="2">
    <source>
        <dbReference type="Proteomes" id="UP000032141"/>
    </source>
</evidence>
<keyword evidence="2" id="KW-1185">Reference proteome</keyword>
<name>A0A0D3A836_BRAOL</name>
<sequence length="53" mass="6270">MKIMGSIRDWRLFGKNEHSDYNQHADRRRWSVVLPSSDIVAVGLWGYNYSGYH</sequence>
<reference evidence="1 2" key="1">
    <citation type="journal article" date="2014" name="Genome Biol.">
        <title>Transcriptome and methylome profiling reveals relics of genome dominance in the mesopolyploid Brassica oleracea.</title>
        <authorList>
            <person name="Parkin I.A."/>
            <person name="Koh C."/>
            <person name="Tang H."/>
            <person name="Robinson S.J."/>
            <person name="Kagale S."/>
            <person name="Clarke W.E."/>
            <person name="Town C.D."/>
            <person name="Nixon J."/>
            <person name="Krishnakumar V."/>
            <person name="Bidwell S.L."/>
            <person name="Denoeud F."/>
            <person name="Belcram H."/>
            <person name="Links M.G."/>
            <person name="Just J."/>
            <person name="Clarke C."/>
            <person name="Bender T."/>
            <person name="Huebert T."/>
            <person name="Mason A.S."/>
            <person name="Pires J.C."/>
            <person name="Barker G."/>
            <person name="Moore J."/>
            <person name="Walley P.G."/>
            <person name="Manoli S."/>
            <person name="Batley J."/>
            <person name="Edwards D."/>
            <person name="Nelson M.N."/>
            <person name="Wang X."/>
            <person name="Paterson A.H."/>
            <person name="King G."/>
            <person name="Bancroft I."/>
            <person name="Chalhoub B."/>
            <person name="Sharpe A.G."/>
        </authorList>
    </citation>
    <scope>NUCLEOTIDE SEQUENCE</scope>
    <source>
        <strain evidence="1 2">cv. TO1000</strain>
    </source>
</reference>
<protein>
    <submittedName>
        <fullName evidence="1">Uncharacterized protein</fullName>
    </submittedName>
</protein>